<dbReference type="RefSeq" id="WP_377714803.1">
    <property type="nucleotide sequence ID" value="NZ_JBHSMP010000037.1"/>
</dbReference>
<reference evidence="4" key="1">
    <citation type="journal article" date="2019" name="Int. J. Syst. Evol. Microbiol.">
        <title>The Global Catalogue of Microorganisms (GCM) 10K type strain sequencing project: providing services to taxonomists for standard genome sequencing and annotation.</title>
        <authorList>
            <consortium name="The Broad Institute Genomics Platform"/>
            <consortium name="The Broad Institute Genome Sequencing Center for Infectious Disease"/>
            <person name="Wu L."/>
            <person name="Ma J."/>
        </authorList>
    </citation>
    <scope>NUCLEOTIDE SEQUENCE [LARGE SCALE GENOMIC DNA]</scope>
    <source>
        <strain evidence="4">CCUG 56042</strain>
    </source>
</reference>
<dbReference type="Gene3D" id="2.60.40.1120">
    <property type="entry name" value="Carboxypeptidase-like, regulatory domain"/>
    <property type="match status" value="1"/>
</dbReference>
<comment type="caution">
    <text evidence="3">The sequence shown here is derived from an EMBL/GenBank/DDBJ whole genome shotgun (WGS) entry which is preliminary data.</text>
</comment>
<organism evidence="3 4">
    <name type="scientific">Paraburkholderia denitrificans</name>
    <dbReference type="NCBI Taxonomy" id="694025"/>
    <lineage>
        <taxon>Bacteria</taxon>
        <taxon>Pseudomonadati</taxon>
        <taxon>Pseudomonadota</taxon>
        <taxon>Betaproteobacteria</taxon>
        <taxon>Burkholderiales</taxon>
        <taxon>Burkholderiaceae</taxon>
        <taxon>Paraburkholderia</taxon>
    </lineage>
</organism>
<keyword evidence="4" id="KW-1185">Reference proteome</keyword>
<feature type="compositionally biased region" description="Polar residues" evidence="1">
    <location>
        <begin position="46"/>
        <end position="58"/>
    </location>
</feature>
<evidence type="ECO:0000256" key="2">
    <source>
        <dbReference type="SAM" id="SignalP"/>
    </source>
</evidence>
<feature type="compositionally biased region" description="Low complexity" evidence="1">
    <location>
        <begin position="32"/>
        <end position="45"/>
    </location>
</feature>
<gene>
    <name evidence="3" type="ORF">ACFPTO_22310</name>
</gene>
<sequence length="166" mass="16774">MKTFRNSRQIASAASALLAAVALGIAGTAAAQQNSTGGTVGGSTTDNTSAGNANGTGMPQIQQQGAVSYVSGGVGQDESMALRQAAHRWPLSLRFTGTGGNYLADIHVKIADAHGTNVLDTTSLGPYMLVKVPPGRYSVHASYSGVAKTSAVTVGSSGTARASFTW</sequence>
<dbReference type="EMBL" id="JBHSMP010000037">
    <property type="protein sequence ID" value="MFC5431514.1"/>
    <property type="molecule type" value="Genomic_DNA"/>
</dbReference>
<accession>A0ABW0JEI9</accession>
<name>A0ABW0JEI9_9BURK</name>
<evidence type="ECO:0000313" key="4">
    <source>
        <dbReference type="Proteomes" id="UP001596103"/>
    </source>
</evidence>
<keyword evidence="2" id="KW-0732">Signal</keyword>
<evidence type="ECO:0000313" key="3">
    <source>
        <dbReference type="EMBL" id="MFC5431514.1"/>
    </source>
</evidence>
<feature type="signal peptide" evidence="2">
    <location>
        <begin position="1"/>
        <end position="31"/>
    </location>
</feature>
<evidence type="ECO:0000256" key="1">
    <source>
        <dbReference type="SAM" id="MobiDB-lite"/>
    </source>
</evidence>
<dbReference type="InterPro" id="IPR013784">
    <property type="entry name" value="Carb-bd-like_fold"/>
</dbReference>
<feature type="region of interest" description="Disordered" evidence="1">
    <location>
        <begin position="32"/>
        <end position="58"/>
    </location>
</feature>
<proteinExistence type="predicted"/>
<dbReference type="Proteomes" id="UP001596103">
    <property type="component" value="Unassembled WGS sequence"/>
</dbReference>
<dbReference type="SUPFAM" id="SSF49452">
    <property type="entry name" value="Starch-binding domain-like"/>
    <property type="match status" value="1"/>
</dbReference>
<feature type="chain" id="PRO_5045888984" evidence="2">
    <location>
        <begin position="32"/>
        <end position="166"/>
    </location>
</feature>
<protein>
    <submittedName>
        <fullName evidence="3">Carboxypeptidase-like regulatory domain-containing protein</fullName>
    </submittedName>
</protein>